<evidence type="ECO:0000313" key="1">
    <source>
        <dbReference type="EMBL" id="KAG9452035.1"/>
    </source>
</evidence>
<name>A0AAV7EVC8_ARIFI</name>
<protein>
    <submittedName>
        <fullName evidence="1">Uncharacterized protein</fullName>
    </submittedName>
</protein>
<comment type="caution">
    <text evidence="1">The sequence shown here is derived from an EMBL/GenBank/DDBJ whole genome shotgun (WGS) entry which is preliminary data.</text>
</comment>
<evidence type="ECO:0000313" key="2">
    <source>
        <dbReference type="Proteomes" id="UP000825729"/>
    </source>
</evidence>
<proteinExistence type="predicted"/>
<keyword evidence="2" id="KW-1185">Reference proteome</keyword>
<dbReference type="AlphaFoldDB" id="A0AAV7EVC8"/>
<dbReference type="EMBL" id="JAINDJ010000003">
    <property type="protein sequence ID" value="KAG9452035.1"/>
    <property type="molecule type" value="Genomic_DNA"/>
</dbReference>
<organism evidence="1 2">
    <name type="scientific">Aristolochia fimbriata</name>
    <name type="common">White veined hardy Dutchman's pipe vine</name>
    <dbReference type="NCBI Taxonomy" id="158543"/>
    <lineage>
        <taxon>Eukaryota</taxon>
        <taxon>Viridiplantae</taxon>
        <taxon>Streptophyta</taxon>
        <taxon>Embryophyta</taxon>
        <taxon>Tracheophyta</taxon>
        <taxon>Spermatophyta</taxon>
        <taxon>Magnoliopsida</taxon>
        <taxon>Magnoliidae</taxon>
        <taxon>Piperales</taxon>
        <taxon>Aristolochiaceae</taxon>
        <taxon>Aristolochia</taxon>
    </lineage>
</organism>
<accession>A0AAV7EVC8</accession>
<gene>
    <name evidence="1" type="ORF">H6P81_004939</name>
</gene>
<reference evidence="1 2" key="1">
    <citation type="submission" date="2021-07" db="EMBL/GenBank/DDBJ databases">
        <title>The Aristolochia fimbriata genome: insights into angiosperm evolution, floral development and chemical biosynthesis.</title>
        <authorList>
            <person name="Jiao Y."/>
        </authorList>
    </citation>
    <scope>NUCLEOTIDE SEQUENCE [LARGE SCALE GENOMIC DNA]</scope>
    <source>
        <strain evidence="1">IBCAS-2021</strain>
        <tissue evidence="1">Leaf</tissue>
    </source>
</reference>
<dbReference type="Proteomes" id="UP000825729">
    <property type="component" value="Unassembled WGS sequence"/>
</dbReference>
<sequence>MKTCFFLVVNQSLGTESKVDEGSFTAAPGTTTLWRRKESSEWGPESGTVVPGGIRRKATGMLYQSIHVSSLSAARTSRRTNSKKVSKTSMLSPSTVFIKLRVLLLQ</sequence>